<evidence type="ECO:0000256" key="2">
    <source>
        <dbReference type="ARBA" id="ARBA00022833"/>
    </source>
</evidence>
<keyword evidence="5" id="KW-0804">Transcription</keyword>
<evidence type="ECO:0008006" key="13">
    <source>
        <dbReference type="Google" id="ProtNLM"/>
    </source>
</evidence>
<name>A0ABR4HDZ3_9EURO</name>
<dbReference type="Gene3D" id="4.10.240.10">
    <property type="entry name" value="Zn(2)-C6 fungal-type DNA-binding domain"/>
    <property type="match status" value="1"/>
</dbReference>
<evidence type="ECO:0000313" key="11">
    <source>
        <dbReference type="EMBL" id="KAL2812983.1"/>
    </source>
</evidence>
<evidence type="ECO:0000259" key="10">
    <source>
        <dbReference type="PROSITE" id="PS50157"/>
    </source>
</evidence>
<dbReference type="InterPro" id="IPR013087">
    <property type="entry name" value="Znf_C2H2_type"/>
</dbReference>
<keyword evidence="12" id="KW-1185">Reference proteome</keyword>
<dbReference type="CDD" id="cd00067">
    <property type="entry name" value="GAL4"/>
    <property type="match status" value="1"/>
</dbReference>
<keyword evidence="4" id="KW-0238">DNA-binding</keyword>
<dbReference type="SUPFAM" id="SSF57701">
    <property type="entry name" value="Zn2/Cys6 DNA-binding domain"/>
    <property type="match status" value="1"/>
</dbReference>
<keyword evidence="3" id="KW-0805">Transcription regulation</keyword>
<comment type="caution">
    <text evidence="11">The sequence shown here is derived from an EMBL/GenBank/DDBJ whole genome shotgun (WGS) entry which is preliminary data.</text>
</comment>
<feature type="domain" description="C2H2-type" evidence="10">
    <location>
        <begin position="17"/>
        <end position="46"/>
    </location>
</feature>
<dbReference type="EMBL" id="JBFXLT010000043">
    <property type="protein sequence ID" value="KAL2812983.1"/>
    <property type="molecule type" value="Genomic_DNA"/>
</dbReference>
<dbReference type="InterPro" id="IPR001138">
    <property type="entry name" value="Zn2Cys6_DnaBD"/>
</dbReference>
<dbReference type="PANTHER" id="PTHR47660">
    <property type="entry name" value="TRANSCRIPTION FACTOR WITH C2H2 AND ZN(2)-CYS(6) DNA BINDING DOMAIN (EUROFUNG)-RELATED-RELATED"/>
    <property type="match status" value="1"/>
</dbReference>
<dbReference type="PANTHER" id="PTHR47660:SF3">
    <property type="entry name" value="FINGER DOMAIN PROTEIN, PUTATIVE (AFU_ORTHOLOGUE AFUA_4G03310)-RELATED"/>
    <property type="match status" value="1"/>
</dbReference>
<feature type="domain" description="Zn(2)-C6 fungal-type" evidence="9">
    <location>
        <begin position="53"/>
        <end position="83"/>
    </location>
</feature>
<accession>A0ABR4HDZ3</accession>
<keyword evidence="6" id="KW-0539">Nucleus</keyword>
<dbReference type="InterPro" id="IPR036864">
    <property type="entry name" value="Zn2-C6_fun-type_DNA-bd_sf"/>
</dbReference>
<reference evidence="11 12" key="1">
    <citation type="submission" date="2024-07" db="EMBL/GenBank/DDBJ databases">
        <title>Section-level genome sequencing and comparative genomics of Aspergillus sections Usti and Cavernicolus.</title>
        <authorList>
            <consortium name="Lawrence Berkeley National Laboratory"/>
            <person name="Nybo J.L."/>
            <person name="Vesth T.C."/>
            <person name="Theobald S."/>
            <person name="Frisvad J.C."/>
            <person name="Larsen T.O."/>
            <person name="Kjaerboelling I."/>
            <person name="Rothschild-Mancinelli K."/>
            <person name="Lyhne E.K."/>
            <person name="Kogle M.E."/>
            <person name="Barry K."/>
            <person name="Clum A."/>
            <person name="Na H."/>
            <person name="Ledsgaard L."/>
            <person name="Lin J."/>
            <person name="Lipzen A."/>
            <person name="Kuo A."/>
            <person name="Riley R."/>
            <person name="Mondo S."/>
            <person name="Labutti K."/>
            <person name="Haridas S."/>
            <person name="Pangalinan J."/>
            <person name="Salamov A.A."/>
            <person name="Simmons B.A."/>
            <person name="Magnuson J.K."/>
            <person name="Chen J."/>
            <person name="Drula E."/>
            <person name="Henrissat B."/>
            <person name="Wiebenga A."/>
            <person name="Lubbers R.J."/>
            <person name="Gomes A.C."/>
            <person name="Makela M.R."/>
            <person name="Stajich J."/>
            <person name="Grigoriev I.V."/>
            <person name="Mortensen U.H."/>
            <person name="De Vries R.P."/>
            <person name="Baker S.E."/>
            <person name="Andersen M.R."/>
        </authorList>
    </citation>
    <scope>NUCLEOTIDE SEQUENCE [LARGE SCALE GENOMIC DNA]</scope>
    <source>
        <strain evidence="11 12">CBS 588.65</strain>
    </source>
</reference>
<dbReference type="Proteomes" id="UP001610334">
    <property type="component" value="Unassembled WGS sequence"/>
</dbReference>
<dbReference type="PROSITE" id="PS50048">
    <property type="entry name" value="ZN2_CY6_FUNGAL_2"/>
    <property type="match status" value="1"/>
</dbReference>
<evidence type="ECO:0000256" key="8">
    <source>
        <dbReference type="SAM" id="MobiDB-lite"/>
    </source>
</evidence>
<proteinExistence type="predicted"/>
<evidence type="ECO:0000256" key="6">
    <source>
        <dbReference type="ARBA" id="ARBA00023242"/>
    </source>
</evidence>
<feature type="compositionally biased region" description="Polar residues" evidence="8">
    <location>
        <begin position="292"/>
        <end position="308"/>
    </location>
</feature>
<feature type="region of interest" description="Disordered" evidence="8">
    <location>
        <begin position="263"/>
        <end position="309"/>
    </location>
</feature>
<dbReference type="PRINTS" id="PR00755">
    <property type="entry name" value="AFLATOXINBRP"/>
</dbReference>
<feature type="region of interest" description="Disordered" evidence="8">
    <location>
        <begin position="328"/>
        <end position="348"/>
    </location>
</feature>
<evidence type="ECO:0000256" key="4">
    <source>
        <dbReference type="ARBA" id="ARBA00023125"/>
    </source>
</evidence>
<evidence type="ECO:0000313" key="12">
    <source>
        <dbReference type="Proteomes" id="UP001610334"/>
    </source>
</evidence>
<organism evidence="11 12">
    <name type="scientific">Aspergillus granulosus</name>
    <dbReference type="NCBI Taxonomy" id="176169"/>
    <lineage>
        <taxon>Eukaryota</taxon>
        <taxon>Fungi</taxon>
        <taxon>Dikarya</taxon>
        <taxon>Ascomycota</taxon>
        <taxon>Pezizomycotina</taxon>
        <taxon>Eurotiomycetes</taxon>
        <taxon>Eurotiomycetidae</taxon>
        <taxon>Eurotiales</taxon>
        <taxon>Aspergillaceae</taxon>
        <taxon>Aspergillus</taxon>
        <taxon>Aspergillus subgen. Nidulantes</taxon>
    </lineage>
</organism>
<dbReference type="PROSITE" id="PS50157">
    <property type="entry name" value="ZINC_FINGER_C2H2_2"/>
    <property type="match status" value="1"/>
</dbReference>
<sequence>MPTSGRGRGRPTPQGPFACEECGKVFERKEYRDKHYRRCLRAANEPRQTRQRSCVSCVASKLGCDQRLPACSRCALRGKRCQYATGPKPTRRIEQQESSLPGREELVQHEPSYLSYDGLVPELGTEESEMNLNGNGAIQRNGSTSNGQGNGTGNGTWVMNSSVGGVSVGVGVQQNPDRSMKDVSMMSDWIRQSPPQGILVNSDSESSQWPVYRWPSRSPSVTMGEATSIPPEWDDAFQFEMTGMGNDMNFDLLGSLGVLPPRTSMVPSATPARRPSISSRRNTEPPAPLPLRSQQQPPNTTSAASHQDQTFRDYTPASTAQQSTAILAHPTLQTTTPTSASPSTSTSCPFHKLTSDLDTVDILCGYPRLMLRPGIYPPFVHHKIYPCAEGEILEPLAKAFCCVGAFYASVKTSEGFVYQLMNNESRRLVNGFQLWSTSDHSMLAAVHAMAIYQILGFFISTNPEQTRLAELQQLFFLKMVRKLIATHLARPSPFNSTTPTTADNEENESANWRKWIVNETIRRTVFLANTINTLSYRTQKQNPYYYEALDDDAVLKMLLPAPMSVWKASSEEEWLAAKANLSPEERGRSRMTLKMVLDQFTGQGVVAGGSSTKGGRRGRERDRVNFEQLDEFTRIVISTAKAY</sequence>
<keyword evidence="7" id="KW-0863">Zinc-finger</keyword>
<evidence type="ECO:0000256" key="1">
    <source>
        <dbReference type="ARBA" id="ARBA00022723"/>
    </source>
</evidence>
<dbReference type="SMART" id="SM00066">
    <property type="entry name" value="GAL4"/>
    <property type="match status" value="1"/>
</dbReference>
<evidence type="ECO:0000256" key="7">
    <source>
        <dbReference type="PROSITE-ProRule" id="PRU00042"/>
    </source>
</evidence>
<feature type="compositionally biased region" description="Low complexity" evidence="8">
    <location>
        <begin position="330"/>
        <end position="348"/>
    </location>
</feature>
<keyword evidence="1" id="KW-0479">Metal-binding</keyword>
<evidence type="ECO:0000256" key="5">
    <source>
        <dbReference type="ARBA" id="ARBA00023163"/>
    </source>
</evidence>
<evidence type="ECO:0000259" key="9">
    <source>
        <dbReference type="PROSITE" id="PS50048"/>
    </source>
</evidence>
<dbReference type="Pfam" id="PF00172">
    <property type="entry name" value="Zn_clus"/>
    <property type="match status" value="1"/>
</dbReference>
<protein>
    <recommendedName>
        <fullName evidence="13">Zn(2)-C6 fungal-type domain-containing protein</fullName>
    </recommendedName>
</protein>
<gene>
    <name evidence="11" type="ORF">BJX63DRAFT_432272</name>
</gene>
<evidence type="ECO:0000256" key="3">
    <source>
        <dbReference type="ARBA" id="ARBA00023015"/>
    </source>
</evidence>
<keyword evidence="2" id="KW-0862">Zinc</keyword>